<evidence type="ECO:0000256" key="1">
    <source>
        <dbReference type="SAM" id="Phobius"/>
    </source>
</evidence>
<proteinExistence type="predicted"/>
<gene>
    <name evidence="2" type="ORF">S1001342_02369</name>
</gene>
<name>A0A1Y0Y0G1_ACEPA</name>
<feature type="transmembrane region" description="Helical" evidence="1">
    <location>
        <begin position="46"/>
        <end position="71"/>
    </location>
</feature>
<evidence type="ECO:0000313" key="2">
    <source>
        <dbReference type="EMBL" id="ARW48669.1"/>
    </source>
</evidence>
<dbReference type="EMBL" id="CP021509">
    <property type="protein sequence ID" value="ARW48669.1"/>
    <property type="molecule type" value="Genomic_DNA"/>
</dbReference>
<dbReference type="Proteomes" id="UP000196205">
    <property type="component" value="Chromosome"/>
</dbReference>
<keyword evidence="1" id="KW-0812">Transmembrane</keyword>
<reference evidence="2 3" key="1">
    <citation type="submission" date="2017-05" db="EMBL/GenBank/DDBJ databases">
        <title>Genome sequence of Acetobacter pasteurianus subsp. pasteurianus strain SRCM101342.</title>
        <authorList>
            <person name="Cho S.H."/>
        </authorList>
    </citation>
    <scope>NUCLEOTIDE SEQUENCE [LARGE SCALE GENOMIC DNA]</scope>
    <source>
        <strain evidence="2 3">SRCM101342</strain>
    </source>
</reference>
<sequence length="77" mass="8256">MALTLQHQLQAMADKIDISAFLEKGMVALQALSPAMHAQVTEAYKGAISASLSVSSSFMLLAFLMVVGLMIRKVRSS</sequence>
<keyword evidence="1" id="KW-1133">Transmembrane helix</keyword>
<organism evidence="2 3">
    <name type="scientific">Acetobacter pasteurianus subsp. pasteurianus</name>
    <dbReference type="NCBI Taxonomy" id="481145"/>
    <lineage>
        <taxon>Bacteria</taxon>
        <taxon>Pseudomonadati</taxon>
        <taxon>Pseudomonadota</taxon>
        <taxon>Alphaproteobacteria</taxon>
        <taxon>Acetobacterales</taxon>
        <taxon>Acetobacteraceae</taxon>
        <taxon>Acetobacter</taxon>
    </lineage>
</organism>
<protein>
    <submittedName>
        <fullName evidence="2">Uncharacterized protein</fullName>
    </submittedName>
</protein>
<keyword evidence="1" id="KW-0472">Membrane</keyword>
<evidence type="ECO:0000313" key="3">
    <source>
        <dbReference type="Proteomes" id="UP000196205"/>
    </source>
</evidence>
<dbReference type="AlphaFoldDB" id="A0A1Y0Y0G1"/>
<accession>A0A1Y0Y0G1</accession>